<evidence type="ECO:0000256" key="1">
    <source>
        <dbReference type="SAM" id="MobiDB-lite"/>
    </source>
</evidence>
<evidence type="ECO:0000313" key="3">
    <source>
        <dbReference type="Proteomes" id="UP001501676"/>
    </source>
</evidence>
<reference evidence="3" key="1">
    <citation type="journal article" date="2019" name="Int. J. Syst. Evol. Microbiol.">
        <title>The Global Catalogue of Microorganisms (GCM) 10K type strain sequencing project: providing services to taxonomists for standard genome sequencing and annotation.</title>
        <authorList>
            <consortium name="The Broad Institute Genomics Platform"/>
            <consortium name="The Broad Institute Genome Sequencing Center for Infectious Disease"/>
            <person name="Wu L."/>
            <person name="Ma J."/>
        </authorList>
    </citation>
    <scope>NUCLEOTIDE SEQUENCE [LARGE SCALE GENOMIC DNA]</scope>
    <source>
        <strain evidence="3">JCM 9458</strain>
    </source>
</reference>
<evidence type="ECO:0000313" key="2">
    <source>
        <dbReference type="EMBL" id="GAA3386623.1"/>
    </source>
</evidence>
<dbReference type="Proteomes" id="UP001501676">
    <property type="component" value="Unassembled WGS sequence"/>
</dbReference>
<organism evidence="2 3">
    <name type="scientific">Cryptosporangium minutisporangium</name>
    <dbReference type="NCBI Taxonomy" id="113569"/>
    <lineage>
        <taxon>Bacteria</taxon>
        <taxon>Bacillati</taxon>
        <taxon>Actinomycetota</taxon>
        <taxon>Actinomycetes</taxon>
        <taxon>Cryptosporangiales</taxon>
        <taxon>Cryptosporangiaceae</taxon>
        <taxon>Cryptosporangium</taxon>
    </lineage>
</organism>
<proteinExistence type="predicted"/>
<feature type="region of interest" description="Disordered" evidence="1">
    <location>
        <begin position="82"/>
        <end position="114"/>
    </location>
</feature>
<name>A0ABP6SXP2_9ACTN</name>
<feature type="compositionally biased region" description="Basic and acidic residues" evidence="1">
    <location>
        <begin position="40"/>
        <end position="49"/>
    </location>
</feature>
<gene>
    <name evidence="2" type="ORF">GCM10020369_25290</name>
</gene>
<feature type="region of interest" description="Disordered" evidence="1">
    <location>
        <begin position="1"/>
        <end position="60"/>
    </location>
</feature>
<dbReference type="EMBL" id="BAAAYN010000017">
    <property type="protein sequence ID" value="GAA3386623.1"/>
    <property type="molecule type" value="Genomic_DNA"/>
</dbReference>
<protein>
    <submittedName>
        <fullName evidence="2">Uncharacterized protein</fullName>
    </submittedName>
</protein>
<comment type="caution">
    <text evidence="2">The sequence shown here is derived from an EMBL/GenBank/DDBJ whole genome shotgun (WGS) entry which is preliminary data.</text>
</comment>
<sequence>MGEYDLGAGRDHLGDRCGGAADGRDLVLGTGTAVGRGHRVPTESDHDPHQASVGTIPSLDMVNTRPKKLHLSADAQMSVRIVPRPRATGRRARQFFGKTTSPGALRGGLPENRD</sequence>
<accession>A0ABP6SXP2</accession>
<keyword evidence="3" id="KW-1185">Reference proteome</keyword>